<dbReference type="Gene3D" id="2.70.50.60">
    <property type="entry name" value="abc- transporter (atp binding component) like domain"/>
    <property type="match status" value="1"/>
</dbReference>
<sequence length="416" mass="45474">MNQPVMRCEHLSKTYPATAHPVKKLLAYAFPRLIGARVPHFTALQDVSLTLTAGQVLGLVGLNGAGKSTLLQLMAGVLAPTGGHIERRGRIAALLELGAGFNPNLTGRENIWLYGALLGLRREEIARELDAIIEFAEIGEYIDQPIHTYSSGMFVRLAFSIATALKPDVLIIDEALSVGDGLFAQKSFKRIMALKERGAAIIFCSHMLYQVEVLSDQVIWLHEGRIRQQGDPQRVIGAYSRFIEAQQQAQVRASSDQPPREEGGGAPSSGAYVRARIERVALRCQGAAAQDGAVLCLPERSDLIVDIHYSYDPAGQPPVIAVVINDELMQPISSCATSYDGVSLCCDARGRGGVQLVFARLPLLKGVYTVSVYLMCENTVLVIDQAEHAAQFEVRQQTPEIGRVLLPRRWLPLEPE</sequence>
<feature type="domain" description="ABC transporter" evidence="6">
    <location>
        <begin position="6"/>
        <end position="248"/>
    </location>
</feature>
<dbReference type="STRING" id="364032.SAMN05443662_1566"/>
<dbReference type="GO" id="GO:0005524">
    <property type="term" value="F:ATP binding"/>
    <property type="evidence" value="ECO:0007669"/>
    <property type="project" value="UniProtKB-KW"/>
</dbReference>
<dbReference type="GO" id="GO:0016887">
    <property type="term" value="F:ATP hydrolysis activity"/>
    <property type="evidence" value="ECO:0007669"/>
    <property type="project" value="InterPro"/>
</dbReference>
<dbReference type="InterPro" id="IPR050683">
    <property type="entry name" value="Bact_Polysacc_Export_ATP-bd"/>
</dbReference>
<evidence type="ECO:0000259" key="6">
    <source>
        <dbReference type="PROSITE" id="PS50893"/>
    </source>
</evidence>
<reference evidence="7 8" key="1">
    <citation type="submission" date="2016-11" db="EMBL/GenBank/DDBJ databases">
        <authorList>
            <person name="Jaros S."/>
            <person name="Januszkiewicz K."/>
            <person name="Wedrychowicz H."/>
        </authorList>
    </citation>
    <scope>NUCLEOTIDE SEQUENCE [LARGE SCALE GENOMIC DNA]</scope>
    <source>
        <strain evidence="7 8">DSM 17737</strain>
    </source>
</reference>
<accession>A0A1N6H5L0</accession>
<dbReference type="RefSeq" id="WP_074201846.1">
    <property type="nucleotide sequence ID" value="NZ_FSRE01000004.1"/>
</dbReference>
<dbReference type="OrthoDB" id="9778870at2"/>
<dbReference type="AlphaFoldDB" id="A0A1N6H5L0"/>
<comment type="similarity">
    <text evidence="1">Belongs to the ABC transporter superfamily.</text>
</comment>
<dbReference type="Gene3D" id="3.40.50.300">
    <property type="entry name" value="P-loop containing nucleotide triphosphate hydrolases"/>
    <property type="match status" value="1"/>
</dbReference>
<dbReference type="PROSITE" id="PS50893">
    <property type="entry name" value="ABC_TRANSPORTER_2"/>
    <property type="match status" value="1"/>
</dbReference>
<dbReference type="PANTHER" id="PTHR46743:SF2">
    <property type="entry name" value="TEICHOIC ACIDS EXPORT ATP-BINDING PROTEIN TAGH"/>
    <property type="match status" value="1"/>
</dbReference>
<dbReference type="Pfam" id="PF14524">
    <property type="entry name" value="Wzt_C"/>
    <property type="match status" value="1"/>
</dbReference>
<dbReference type="InterPro" id="IPR003593">
    <property type="entry name" value="AAA+_ATPase"/>
</dbReference>
<dbReference type="EMBL" id="FSRE01000004">
    <property type="protein sequence ID" value="SIO14975.1"/>
    <property type="molecule type" value="Genomic_DNA"/>
</dbReference>
<dbReference type="CDD" id="cd10147">
    <property type="entry name" value="Wzt_C-like"/>
    <property type="match status" value="1"/>
</dbReference>
<dbReference type="CDD" id="cd03220">
    <property type="entry name" value="ABC_KpsT_Wzt"/>
    <property type="match status" value="1"/>
</dbReference>
<gene>
    <name evidence="7" type="ORF">SAMN05443662_1566</name>
</gene>
<evidence type="ECO:0000313" key="8">
    <source>
        <dbReference type="Proteomes" id="UP000198461"/>
    </source>
</evidence>
<dbReference type="SUPFAM" id="SSF52540">
    <property type="entry name" value="P-loop containing nucleoside triphosphate hydrolases"/>
    <property type="match status" value="1"/>
</dbReference>
<evidence type="ECO:0000256" key="1">
    <source>
        <dbReference type="ARBA" id="ARBA00005417"/>
    </source>
</evidence>
<dbReference type="GO" id="GO:0140359">
    <property type="term" value="F:ABC-type transporter activity"/>
    <property type="evidence" value="ECO:0007669"/>
    <property type="project" value="InterPro"/>
</dbReference>
<dbReference type="InterPro" id="IPR029439">
    <property type="entry name" value="Wzt_C"/>
</dbReference>
<feature type="region of interest" description="Disordered" evidence="5">
    <location>
        <begin position="250"/>
        <end position="269"/>
    </location>
</feature>
<keyword evidence="2" id="KW-0813">Transport</keyword>
<dbReference type="PROSITE" id="PS00211">
    <property type="entry name" value="ABC_TRANSPORTER_1"/>
    <property type="match status" value="1"/>
</dbReference>
<evidence type="ECO:0000256" key="4">
    <source>
        <dbReference type="ARBA" id="ARBA00022840"/>
    </source>
</evidence>
<dbReference type="PANTHER" id="PTHR46743">
    <property type="entry name" value="TEICHOIC ACIDS EXPORT ATP-BINDING PROTEIN TAGH"/>
    <property type="match status" value="1"/>
</dbReference>
<dbReference type="InterPro" id="IPR015860">
    <property type="entry name" value="ABC_transpr_TagH-like"/>
</dbReference>
<evidence type="ECO:0000256" key="2">
    <source>
        <dbReference type="ARBA" id="ARBA00022448"/>
    </source>
</evidence>
<dbReference type="InterPro" id="IPR027417">
    <property type="entry name" value="P-loop_NTPase"/>
</dbReference>
<name>A0A1N6H5L0_9GAMM</name>
<proteinExistence type="inferred from homology"/>
<dbReference type="InterPro" id="IPR003439">
    <property type="entry name" value="ABC_transporter-like_ATP-bd"/>
</dbReference>
<protein>
    <submittedName>
        <fullName evidence="7">Lipopolysaccharide transport system ATP-binding protein</fullName>
    </submittedName>
</protein>
<keyword evidence="3" id="KW-0547">Nucleotide-binding</keyword>
<dbReference type="SMART" id="SM00382">
    <property type="entry name" value="AAA"/>
    <property type="match status" value="1"/>
</dbReference>
<keyword evidence="8" id="KW-1185">Reference proteome</keyword>
<evidence type="ECO:0000313" key="7">
    <source>
        <dbReference type="EMBL" id="SIO14975.1"/>
    </source>
</evidence>
<dbReference type="InterPro" id="IPR017871">
    <property type="entry name" value="ABC_transporter-like_CS"/>
</dbReference>
<organism evidence="7 8">
    <name type="scientific">Sulfurivirga caldicuralii</name>
    <dbReference type="NCBI Taxonomy" id="364032"/>
    <lineage>
        <taxon>Bacteria</taxon>
        <taxon>Pseudomonadati</taxon>
        <taxon>Pseudomonadota</taxon>
        <taxon>Gammaproteobacteria</taxon>
        <taxon>Thiotrichales</taxon>
        <taxon>Piscirickettsiaceae</taxon>
        <taxon>Sulfurivirga</taxon>
    </lineage>
</organism>
<evidence type="ECO:0000256" key="5">
    <source>
        <dbReference type="SAM" id="MobiDB-lite"/>
    </source>
</evidence>
<dbReference type="Pfam" id="PF00005">
    <property type="entry name" value="ABC_tran"/>
    <property type="match status" value="1"/>
</dbReference>
<evidence type="ECO:0000256" key="3">
    <source>
        <dbReference type="ARBA" id="ARBA00022741"/>
    </source>
</evidence>
<keyword evidence="4 7" id="KW-0067">ATP-binding</keyword>
<dbReference type="GO" id="GO:0016020">
    <property type="term" value="C:membrane"/>
    <property type="evidence" value="ECO:0007669"/>
    <property type="project" value="InterPro"/>
</dbReference>
<dbReference type="Proteomes" id="UP000198461">
    <property type="component" value="Unassembled WGS sequence"/>
</dbReference>